<comment type="similarity">
    <text evidence="1">Belongs to the HMG-CoA reductase family.</text>
</comment>
<evidence type="ECO:0000256" key="2">
    <source>
        <dbReference type="ARBA" id="ARBA00012999"/>
    </source>
</evidence>
<dbReference type="PANTHER" id="PTHR10572">
    <property type="entry name" value="3-HYDROXY-3-METHYLGLUTARYL-COENZYME A REDUCTASE"/>
    <property type="match status" value="1"/>
</dbReference>
<keyword evidence="4" id="KW-0560">Oxidoreductase</keyword>
<dbReference type="GO" id="GO:0008299">
    <property type="term" value="P:isoprenoid biosynthetic process"/>
    <property type="evidence" value="ECO:0007669"/>
    <property type="project" value="InterPro"/>
</dbReference>
<dbReference type="AlphaFoldDB" id="A0A3N0CQB1"/>
<evidence type="ECO:0000313" key="6">
    <source>
        <dbReference type="Proteomes" id="UP000267128"/>
    </source>
</evidence>
<dbReference type="Gene3D" id="3.90.770.10">
    <property type="entry name" value="3-hydroxy-3-methylglutaryl-coenzyme A Reductase, Chain A, domain 2"/>
    <property type="match status" value="1"/>
</dbReference>
<dbReference type="InterPro" id="IPR002202">
    <property type="entry name" value="HMG_CoA_Rdtase"/>
</dbReference>
<proteinExistence type="inferred from homology"/>
<dbReference type="GO" id="GO:0015936">
    <property type="term" value="P:coenzyme A metabolic process"/>
    <property type="evidence" value="ECO:0007669"/>
    <property type="project" value="InterPro"/>
</dbReference>
<comment type="caution">
    <text evidence="5">The sequence shown here is derived from an EMBL/GenBank/DDBJ whole genome shotgun (WGS) entry which is preliminary data.</text>
</comment>
<dbReference type="EC" id="1.1.1.34" evidence="2"/>
<dbReference type="InterPro" id="IPR009023">
    <property type="entry name" value="HMG_CoA_Rdtase_NAD(P)-bd_sf"/>
</dbReference>
<dbReference type="SUPFAM" id="SSF55035">
    <property type="entry name" value="NAD-binding domain of HMG-CoA reductase"/>
    <property type="match status" value="1"/>
</dbReference>
<reference evidence="5 6" key="1">
    <citation type="submission" date="2018-11" db="EMBL/GenBank/DDBJ databases">
        <authorList>
            <person name="Li F."/>
        </authorList>
    </citation>
    <scope>NUCLEOTIDE SEQUENCE [LARGE SCALE GENOMIC DNA]</scope>
    <source>
        <strain evidence="5 6">Gsoil 097</strain>
    </source>
</reference>
<sequence length="388" mass="41735">MPKIPRDRDDDYGAAAIKARQDFVREHTGSRVEHQASYSLDPSTLPGNIENFYGVAQVPIGLAGPLLVNGEHATGEYFVPLATTEGTLVASYNRGMKLCRDAGGVTTTVLDDKMQRAPVFSFGSAREARDFRDWLDEHFEEIAAAAETTTSTGKLVEIQKFSVSKLLYTRFNYTTGDAAGQNLTGKATFAACAWIKQNYPRELHFLLEGQFATDKKTSVVNMLHTRGKRVVAEITLPAALVEEQMHVSTDKLFSARLKGQLGSIMSVTNNNGNHSANGITALFIATGQDVANVAESSALYGFSELLPNGDFYASITLPSLIIATYGGGTGLATQRESLEILGCYGAGGVYKLAEIIAATVLAGELSLGSAVVAEEWVQAHDDLGRNRP</sequence>
<organism evidence="5 6">
    <name type="scientific">Nocardioides marmoriginsengisoli</name>
    <dbReference type="NCBI Taxonomy" id="661483"/>
    <lineage>
        <taxon>Bacteria</taxon>
        <taxon>Bacillati</taxon>
        <taxon>Actinomycetota</taxon>
        <taxon>Actinomycetes</taxon>
        <taxon>Propionibacteriales</taxon>
        <taxon>Nocardioidaceae</taxon>
        <taxon>Nocardioides</taxon>
    </lineage>
</organism>
<evidence type="ECO:0000313" key="5">
    <source>
        <dbReference type="EMBL" id="RNL65529.1"/>
    </source>
</evidence>
<accession>A0A3N0CQB1</accession>
<dbReference type="PANTHER" id="PTHR10572:SF24">
    <property type="entry name" value="3-HYDROXY-3-METHYLGLUTARYL-COENZYME A REDUCTASE"/>
    <property type="match status" value="1"/>
</dbReference>
<dbReference type="Pfam" id="PF00368">
    <property type="entry name" value="HMG-CoA_red"/>
    <property type="match status" value="1"/>
</dbReference>
<gene>
    <name evidence="5" type="ORF">EFK50_05255</name>
</gene>
<dbReference type="GO" id="GO:0004420">
    <property type="term" value="F:hydroxymethylglutaryl-CoA reductase (NADPH) activity"/>
    <property type="evidence" value="ECO:0007669"/>
    <property type="project" value="UniProtKB-EC"/>
</dbReference>
<keyword evidence="3" id="KW-0521">NADP</keyword>
<keyword evidence="6" id="KW-1185">Reference proteome</keyword>
<dbReference type="OrthoDB" id="9794902at2"/>
<name>A0A3N0CQB1_9ACTN</name>
<dbReference type="SUPFAM" id="SSF56542">
    <property type="entry name" value="Substrate-binding domain of HMG-CoA reductase"/>
    <property type="match status" value="1"/>
</dbReference>
<dbReference type="InterPro" id="IPR023074">
    <property type="entry name" value="HMG_CoA_Rdtase_cat_sf"/>
</dbReference>
<dbReference type="EMBL" id="RJSE01000003">
    <property type="protein sequence ID" value="RNL65529.1"/>
    <property type="molecule type" value="Genomic_DNA"/>
</dbReference>
<evidence type="ECO:0000256" key="4">
    <source>
        <dbReference type="ARBA" id="ARBA00023002"/>
    </source>
</evidence>
<dbReference type="InterPro" id="IPR009029">
    <property type="entry name" value="HMG_CoA_Rdtase_sub-bd_dom_sf"/>
</dbReference>
<dbReference type="Proteomes" id="UP000267128">
    <property type="component" value="Unassembled WGS sequence"/>
</dbReference>
<dbReference type="Gene3D" id="3.30.70.420">
    <property type="entry name" value="Hydroxymethylglutaryl-CoA reductase, class I/II, NAD/NADP-binding domain"/>
    <property type="match status" value="1"/>
</dbReference>
<protein>
    <recommendedName>
        <fullName evidence="2">hydroxymethylglutaryl-CoA reductase (NADPH)</fullName>
        <ecNumber evidence="2">1.1.1.34</ecNumber>
    </recommendedName>
</protein>
<dbReference type="PRINTS" id="PR00071">
    <property type="entry name" value="HMGCOARDTASE"/>
</dbReference>
<dbReference type="InterPro" id="IPR004554">
    <property type="entry name" value="HMG_CoA_Rdtase_eu_arc"/>
</dbReference>
<dbReference type="CDD" id="cd00643">
    <property type="entry name" value="HMG-CoA_reductase_classI"/>
    <property type="match status" value="1"/>
</dbReference>
<dbReference type="PROSITE" id="PS50065">
    <property type="entry name" value="HMG_COA_REDUCTASE_4"/>
    <property type="match status" value="1"/>
</dbReference>
<evidence type="ECO:0000256" key="3">
    <source>
        <dbReference type="ARBA" id="ARBA00022857"/>
    </source>
</evidence>
<evidence type="ECO:0000256" key="1">
    <source>
        <dbReference type="ARBA" id="ARBA00007661"/>
    </source>
</evidence>